<evidence type="ECO:0000256" key="8">
    <source>
        <dbReference type="ARBA" id="ARBA00023014"/>
    </source>
</evidence>
<keyword evidence="4 12" id="KW-0808">Transferase</keyword>
<dbReference type="InterPro" id="IPR016454">
    <property type="entry name" value="Cysteine_dSase"/>
</dbReference>
<dbReference type="HOGENOM" id="CLU_003433_0_0_0"/>
<dbReference type="GO" id="GO:0046872">
    <property type="term" value="F:metal ion binding"/>
    <property type="evidence" value="ECO:0007669"/>
    <property type="project" value="UniProtKB-KW"/>
</dbReference>
<dbReference type="InterPro" id="IPR015424">
    <property type="entry name" value="PyrdxlP-dep_Trfase"/>
</dbReference>
<name>A8F548_PSELT</name>
<dbReference type="EMBL" id="CP000812">
    <property type="protein sequence ID" value="ABV33282.1"/>
    <property type="molecule type" value="Genomic_DNA"/>
</dbReference>
<evidence type="ECO:0000313" key="13">
    <source>
        <dbReference type="Proteomes" id="UP000002016"/>
    </source>
</evidence>
<dbReference type="RefSeq" id="WP_012002763.1">
    <property type="nucleotide sequence ID" value="NC_009828.1"/>
</dbReference>
<evidence type="ECO:0000259" key="11">
    <source>
        <dbReference type="Pfam" id="PF00266"/>
    </source>
</evidence>
<dbReference type="InterPro" id="IPR015421">
    <property type="entry name" value="PyrdxlP-dep_Trfase_major"/>
</dbReference>
<dbReference type="EC" id="2.8.1.7" evidence="3"/>
<dbReference type="FunFam" id="3.40.640.10:FF:000084">
    <property type="entry name" value="IscS-like cysteine desulfurase"/>
    <property type="match status" value="1"/>
</dbReference>
<dbReference type="GO" id="GO:0008483">
    <property type="term" value="F:transaminase activity"/>
    <property type="evidence" value="ECO:0007669"/>
    <property type="project" value="UniProtKB-KW"/>
</dbReference>
<keyword evidence="8" id="KW-0411">Iron-sulfur</keyword>
<dbReference type="PIRSF" id="PIRSF005572">
    <property type="entry name" value="NifS"/>
    <property type="match status" value="1"/>
</dbReference>
<evidence type="ECO:0000256" key="5">
    <source>
        <dbReference type="ARBA" id="ARBA00022723"/>
    </source>
</evidence>
<dbReference type="AlphaFoldDB" id="A8F548"/>
<reference evidence="12 13" key="1">
    <citation type="submission" date="2007-08" db="EMBL/GenBank/DDBJ databases">
        <title>Complete sequence of Thermotoga lettingae TMO.</title>
        <authorList>
            <consortium name="US DOE Joint Genome Institute"/>
            <person name="Copeland A."/>
            <person name="Lucas S."/>
            <person name="Lapidus A."/>
            <person name="Barry K."/>
            <person name="Glavina del Rio T."/>
            <person name="Dalin E."/>
            <person name="Tice H."/>
            <person name="Pitluck S."/>
            <person name="Foster B."/>
            <person name="Bruce D."/>
            <person name="Schmutz J."/>
            <person name="Larimer F."/>
            <person name="Land M."/>
            <person name="Hauser L."/>
            <person name="Kyrpides N."/>
            <person name="Mikhailova N."/>
            <person name="Nelson K."/>
            <person name="Gogarten J.P."/>
            <person name="Noll K."/>
            <person name="Richardson P."/>
        </authorList>
    </citation>
    <scope>NUCLEOTIDE SEQUENCE [LARGE SCALE GENOMIC DNA]</scope>
    <source>
        <strain evidence="13">ATCC BAA-301 / DSM 14385 / NBRC 107922 / TMO</strain>
    </source>
</reference>
<dbReference type="STRING" id="416591.Tlet_0716"/>
<dbReference type="InterPro" id="IPR000192">
    <property type="entry name" value="Aminotrans_V_dom"/>
</dbReference>
<dbReference type="Gene3D" id="3.90.1150.10">
    <property type="entry name" value="Aspartate Aminotransferase, domain 1"/>
    <property type="match status" value="1"/>
</dbReference>
<comment type="similarity">
    <text evidence="2">Belongs to the class-V pyridoxal-phosphate-dependent aminotransferase family. NifS/IscS subfamily.</text>
</comment>
<evidence type="ECO:0000256" key="10">
    <source>
        <dbReference type="RuleBase" id="RU004504"/>
    </source>
</evidence>
<keyword evidence="12" id="KW-0032">Aminotransferase</keyword>
<feature type="domain" description="Aminotransferase class V" evidence="11">
    <location>
        <begin position="3"/>
        <end position="361"/>
    </location>
</feature>
<dbReference type="PANTHER" id="PTHR11601">
    <property type="entry name" value="CYSTEINE DESULFURYLASE FAMILY MEMBER"/>
    <property type="match status" value="1"/>
</dbReference>
<keyword evidence="6" id="KW-0663">Pyridoxal phosphate</keyword>
<evidence type="ECO:0000313" key="12">
    <source>
        <dbReference type="EMBL" id="ABV33282.1"/>
    </source>
</evidence>
<dbReference type="KEGG" id="tle:Tlet_0716"/>
<evidence type="ECO:0000256" key="1">
    <source>
        <dbReference type="ARBA" id="ARBA00001933"/>
    </source>
</evidence>
<protein>
    <recommendedName>
        <fullName evidence="3">cysteine desulfurase</fullName>
        <ecNumber evidence="3">2.8.1.7</ecNumber>
    </recommendedName>
</protein>
<comment type="catalytic activity">
    <reaction evidence="9">
        <text>(sulfur carrier)-H + L-cysteine = (sulfur carrier)-SH + L-alanine</text>
        <dbReference type="Rhea" id="RHEA:43892"/>
        <dbReference type="Rhea" id="RHEA-COMP:14737"/>
        <dbReference type="Rhea" id="RHEA-COMP:14739"/>
        <dbReference type="ChEBI" id="CHEBI:29917"/>
        <dbReference type="ChEBI" id="CHEBI:35235"/>
        <dbReference type="ChEBI" id="CHEBI:57972"/>
        <dbReference type="ChEBI" id="CHEBI:64428"/>
        <dbReference type="EC" id="2.8.1.7"/>
    </reaction>
</comment>
<evidence type="ECO:0000256" key="9">
    <source>
        <dbReference type="ARBA" id="ARBA00050776"/>
    </source>
</evidence>
<dbReference type="InterPro" id="IPR020578">
    <property type="entry name" value="Aminotrans_V_PyrdxlP_BS"/>
</dbReference>
<evidence type="ECO:0000256" key="4">
    <source>
        <dbReference type="ARBA" id="ARBA00022679"/>
    </source>
</evidence>
<proteinExistence type="inferred from homology"/>
<dbReference type="Gene3D" id="3.40.640.10">
    <property type="entry name" value="Type I PLP-dependent aspartate aminotransferase-like (Major domain)"/>
    <property type="match status" value="1"/>
</dbReference>
<keyword evidence="7" id="KW-0408">Iron</keyword>
<dbReference type="InterPro" id="IPR015422">
    <property type="entry name" value="PyrdxlP-dep_Trfase_small"/>
</dbReference>
<dbReference type="GO" id="GO:0051536">
    <property type="term" value="F:iron-sulfur cluster binding"/>
    <property type="evidence" value="ECO:0007669"/>
    <property type="project" value="UniProtKB-KW"/>
</dbReference>
<evidence type="ECO:0000256" key="7">
    <source>
        <dbReference type="ARBA" id="ARBA00023004"/>
    </source>
</evidence>
<keyword evidence="13" id="KW-1185">Reference proteome</keyword>
<sequence length="377" mass="41947">MQVYLDHAATTRVFDEVAREVIKVFTEQFGNASSLHSHGEQAKQIYESARSKIAKHINVLPEEIFFTSGGTEADNIAIIGFLRANFPEGGDLITTEIEHPAVLEVMKYLEKLGYSVTYLKPSSEGYIKASDFKKAIKKNTVLASIMWVNNETGVIQPIDEISKIAREHGIVFHSDAVQALGKLKIDATLVDMLSASGHKFYAPKGTGFLYVNKSIKIHPIMFGGGHERGLRSGTENVPGAHGMATALQIIEKNYDLWQKKMLKFREKILQTIEKIPNHHINGENTIVSHINVSFKGINGETLATALDMRGISVSTASACSSHHGSSQSYVLKAMELDEWIVTGAVRITLGYDNEEEEIDYFNQVLLEEVERLRKLQE</sequence>
<comment type="cofactor">
    <cofactor evidence="1 10">
        <name>pyridoxal 5'-phosphate</name>
        <dbReference type="ChEBI" id="CHEBI:597326"/>
    </cofactor>
</comment>
<reference evidence="12 13" key="2">
    <citation type="journal article" date="2009" name="Proc. Natl. Acad. Sci. U.S.A.">
        <title>On the chimeric nature, thermophilic origin, and phylogenetic placement of the Thermotogales.</title>
        <authorList>
            <person name="Zhaxybayeva O."/>
            <person name="Swithers K.S."/>
            <person name="Lapierre P."/>
            <person name="Fournier G.P."/>
            <person name="Bickhart D.M."/>
            <person name="DeBoy R.T."/>
            <person name="Nelson K.E."/>
            <person name="Nesbo C.L."/>
            <person name="Doolittle W.F."/>
            <person name="Gogarten J.P."/>
            <person name="Noll K.M."/>
        </authorList>
    </citation>
    <scope>NUCLEOTIDE SEQUENCE [LARGE SCALE GENOMIC DNA]</scope>
    <source>
        <strain evidence="13">ATCC BAA-301 / DSM 14385 / NBRC 107922 / TMO</strain>
    </source>
</reference>
<dbReference type="SUPFAM" id="SSF53383">
    <property type="entry name" value="PLP-dependent transferases"/>
    <property type="match status" value="1"/>
</dbReference>
<dbReference type="Pfam" id="PF00266">
    <property type="entry name" value="Aminotran_5"/>
    <property type="match status" value="1"/>
</dbReference>
<evidence type="ECO:0000256" key="2">
    <source>
        <dbReference type="ARBA" id="ARBA00006490"/>
    </source>
</evidence>
<evidence type="ECO:0000256" key="6">
    <source>
        <dbReference type="ARBA" id="ARBA00022898"/>
    </source>
</evidence>
<dbReference type="eggNOG" id="COG1104">
    <property type="taxonomic scope" value="Bacteria"/>
</dbReference>
<evidence type="ECO:0000256" key="3">
    <source>
        <dbReference type="ARBA" id="ARBA00012239"/>
    </source>
</evidence>
<organism evidence="12 13">
    <name type="scientific">Pseudothermotoga lettingae (strain ATCC BAA-301 / DSM 14385 / NBRC 107922 / TMO)</name>
    <name type="common">Thermotoga lettingae</name>
    <dbReference type="NCBI Taxonomy" id="416591"/>
    <lineage>
        <taxon>Bacteria</taxon>
        <taxon>Thermotogati</taxon>
        <taxon>Thermotogota</taxon>
        <taxon>Thermotogae</taxon>
        <taxon>Thermotogales</taxon>
        <taxon>Thermotogaceae</taxon>
        <taxon>Pseudothermotoga</taxon>
    </lineage>
</organism>
<dbReference type="GO" id="GO:0031071">
    <property type="term" value="F:cysteine desulfurase activity"/>
    <property type="evidence" value="ECO:0007669"/>
    <property type="project" value="UniProtKB-EC"/>
</dbReference>
<keyword evidence="5" id="KW-0479">Metal-binding</keyword>
<gene>
    <name evidence="12" type="ordered locus">Tlet_0716</name>
</gene>
<accession>A8F548</accession>
<dbReference type="Proteomes" id="UP000002016">
    <property type="component" value="Chromosome"/>
</dbReference>
<dbReference type="PROSITE" id="PS00595">
    <property type="entry name" value="AA_TRANSFER_CLASS_5"/>
    <property type="match status" value="1"/>
</dbReference>
<dbReference type="PANTHER" id="PTHR11601:SF34">
    <property type="entry name" value="CYSTEINE DESULFURASE"/>
    <property type="match status" value="1"/>
</dbReference>
<dbReference type="OrthoDB" id="9808002at2"/>